<dbReference type="InterPro" id="IPR012902">
    <property type="entry name" value="N_methyl_site"/>
</dbReference>
<keyword evidence="2" id="KW-1133">Transmembrane helix</keyword>
<dbReference type="PANTHER" id="PTHR30093:SF47">
    <property type="entry name" value="TYPE IV PILUS NON-CORE MINOR PILIN PILE"/>
    <property type="match status" value="1"/>
</dbReference>
<dbReference type="InterPro" id="IPR000983">
    <property type="entry name" value="Bac_GSPG_pilin"/>
</dbReference>
<keyword evidence="1" id="KW-0488">Methylation</keyword>
<dbReference type="OrthoDB" id="8611836at2"/>
<proteinExistence type="predicted"/>
<dbReference type="SUPFAM" id="SSF54523">
    <property type="entry name" value="Pili subunits"/>
    <property type="match status" value="1"/>
</dbReference>
<accession>A0A3S9SLZ6</accession>
<feature type="transmembrane region" description="Helical" evidence="2">
    <location>
        <begin position="12"/>
        <end position="30"/>
    </location>
</feature>
<dbReference type="Gene3D" id="3.30.700.10">
    <property type="entry name" value="Glycoprotein, Type 4 Pilin"/>
    <property type="match status" value="1"/>
</dbReference>
<evidence type="ECO:0000313" key="3">
    <source>
        <dbReference type="EMBL" id="AZR60576.1"/>
    </source>
</evidence>
<sequence length="144" mass="15806">MSKQTGFTLLELMIVVAIIAILATIALPSYQSYVERTKLAVAKNELVDIVANMRRYKLMNSPNYSKAGLGQLTAGRTAAGAQTPYGYYSRVPNNNIREFYVVAGPKVGQTGFRKALYATADGRVFQCDSLQDALQRSNTCTKLN</sequence>
<dbReference type="PANTHER" id="PTHR30093">
    <property type="entry name" value="GENERAL SECRETION PATHWAY PROTEIN G"/>
    <property type="match status" value="1"/>
</dbReference>
<dbReference type="InterPro" id="IPR031982">
    <property type="entry name" value="PilE-like"/>
</dbReference>
<dbReference type="GO" id="GO:0043683">
    <property type="term" value="P:type IV pilus assembly"/>
    <property type="evidence" value="ECO:0007669"/>
    <property type="project" value="InterPro"/>
</dbReference>
<dbReference type="AlphaFoldDB" id="A0A3S9SLZ6"/>
<evidence type="ECO:0000256" key="2">
    <source>
        <dbReference type="SAM" id="Phobius"/>
    </source>
</evidence>
<dbReference type="InterPro" id="IPR045584">
    <property type="entry name" value="Pilin-like"/>
</dbReference>
<dbReference type="NCBIfam" id="TIGR02532">
    <property type="entry name" value="IV_pilin_GFxxxE"/>
    <property type="match status" value="1"/>
</dbReference>
<dbReference type="PROSITE" id="PS00409">
    <property type="entry name" value="PROKAR_NTER_METHYL"/>
    <property type="match status" value="1"/>
</dbReference>
<dbReference type="Pfam" id="PF16732">
    <property type="entry name" value="ComP_DUS"/>
    <property type="match status" value="1"/>
</dbReference>
<dbReference type="RefSeq" id="WP_126984015.1">
    <property type="nucleotide sequence ID" value="NZ_CP034670.1"/>
</dbReference>
<protein>
    <submittedName>
        <fullName evidence="3">Prepilin-type N-terminal cleavage/methylation domain-containing protein</fullName>
    </submittedName>
</protein>
<dbReference type="PRINTS" id="PR00813">
    <property type="entry name" value="BCTERIALGSPG"/>
</dbReference>
<keyword evidence="2" id="KW-0812">Transmembrane</keyword>
<reference evidence="3 4" key="1">
    <citation type="submission" date="2018-12" db="EMBL/GenBank/DDBJ databases">
        <title>Genome sequencing of Eikenella corrodens KCOM 3110 (= JS217).</title>
        <authorList>
            <person name="Koo J.-K."/>
            <person name="Park S.-N."/>
            <person name="Lim Y.K."/>
        </authorList>
    </citation>
    <scope>NUCLEOTIDE SEQUENCE [LARGE SCALE GENOMIC DNA]</scope>
    <source>
        <strain evidence="3 4">KCOM 3110</strain>
    </source>
</reference>
<gene>
    <name evidence="3" type="ORF">ELB75_11520</name>
</gene>
<dbReference type="Proteomes" id="UP000282435">
    <property type="component" value="Chromosome"/>
</dbReference>
<evidence type="ECO:0000313" key="4">
    <source>
        <dbReference type="Proteomes" id="UP000282435"/>
    </source>
</evidence>
<dbReference type="EMBL" id="CP034670">
    <property type="protein sequence ID" value="AZR60576.1"/>
    <property type="molecule type" value="Genomic_DNA"/>
</dbReference>
<evidence type="ECO:0000256" key="1">
    <source>
        <dbReference type="ARBA" id="ARBA00022481"/>
    </source>
</evidence>
<dbReference type="GO" id="GO:0015627">
    <property type="term" value="C:type II protein secretion system complex"/>
    <property type="evidence" value="ECO:0007669"/>
    <property type="project" value="InterPro"/>
</dbReference>
<dbReference type="Pfam" id="PF07963">
    <property type="entry name" value="N_methyl"/>
    <property type="match status" value="1"/>
</dbReference>
<dbReference type="GO" id="GO:0015628">
    <property type="term" value="P:protein secretion by the type II secretion system"/>
    <property type="evidence" value="ECO:0007669"/>
    <property type="project" value="InterPro"/>
</dbReference>
<name>A0A3S9SLZ6_EIKCO</name>
<keyword evidence="2" id="KW-0472">Membrane</keyword>
<organism evidence="3 4">
    <name type="scientific">Eikenella corrodens</name>
    <dbReference type="NCBI Taxonomy" id="539"/>
    <lineage>
        <taxon>Bacteria</taxon>
        <taxon>Pseudomonadati</taxon>
        <taxon>Pseudomonadota</taxon>
        <taxon>Betaproteobacteria</taxon>
        <taxon>Neisseriales</taxon>
        <taxon>Neisseriaceae</taxon>
        <taxon>Eikenella</taxon>
    </lineage>
</organism>